<accession>A0ACB7NYR8</accession>
<keyword evidence="2" id="KW-1185">Reference proteome</keyword>
<organism evidence="1 2">
    <name type="scientific">Chaetomium tenue</name>
    <dbReference type="NCBI Taxonomy" id="1854479"/>
    <lineage>
        <taxon>Eukaryota</taxon>
        <taxon>Fungi</taxon>
        <taxon>Dikarya</taxon>
        <taxon>Ascomycota</taxon>
        <taxon>Pezizomycotina</taxon>
        <taxon>Sordariomycetes</taxon>
        <taxon>Sordariomycetidae</taxon>
        <taxon>Sordariales</taxon>
        <taxon>Chaetomiaceae</taxon>
        <taxon>Chaetomium</taxon>
    </lineage>
</organism>
<dbReference type="Proteomes" id="UP000724584">
    <property type="component" value="Unassembled WGS sequence"/>
</dbReference>
<proteinExistence type="predicted"/>
<reference evidence="1 2" key="1">
    <citation type="journal article" date="2021" name="Nat. Commun.">
        <title>Genetic determinants of endophytism in the Arabidopsis root mycobiome.</title>
        <authorList>
            <person name="Mesny F."/>
            <person name="Miyauchi S."/>
            <person name="Thiergart T."/>
            <person name="Pickel B."/>
            <person name="Atanasova L."/>
            <person name="Karlsson M."/>
            <person name="Huettel B."/>
            <person name="Barry K.W."/>
            <person name="Haridas S."/>
            <person name="Chen C."/>
            <person name="Bauer D."/>
            <person name="Andreopoulos W."/>
            <person name="Pangilinan J."/>
            <person name="LaButti K."/>
            <person name="Riley R."/>
            <person name="Lipzen A."/>
            <person name="Clum A."/>
            <person name="Drula E."/>
            <person name="Henrissat B."/>
            <person name="Kohler A."/>
            <person name="Grigoriev I.V."/>
            <person name="Martin F.M."/>
            <person name="Hacquard S."/>
        </authorList>
    </citation>
    <scope>NUCLEOTIDE SEQUENCE [LARGE SCALE GENOMIC DNA]</scope>
    <source>
        <strain evidence="1 2">MPI-SDFR-AT-0079</strain>
    </source>
</reference>
<dbReference type="EMBL" id="JAGIZQ010000006">
    <property type="protein sequence ID" value="KAH6623475.1"/>
    <property type="molecule type" value="Genomic_DNA"/>
</dbReference>
<evidence type="ECO:0000313" key="1">
    <source>
        <dbReference type="EMBL" id="KAH6623475.1"/>
    </source>
</evidence>
<comment type="caution">
    <text evidence="1">The sequence shown here is derived from an EMBL/GenBank/DDBJ whole genome shotgun (WGS) entry which is preliminary data.</text>
</comment>
<protein>
    <submittedName>
        <fullName evidence="1">Uncharacterized protein</fullName>
    </submittedName>
</protein>
<gene>
    <name evidence="1" type="ORF">F5144DRAFT_496386</name>
</gene>
<sequence>MHPVSLFALLTASASASITPVTPRQSAVNQNVIPKSFGVTAGQGKDQVQVGSCSGANNKLIPCYCPPAPDSPEFLSKLAKALTDGFIFSKEQVAIPITLEKFNDDSDTSVDTTKLRATAMIQVMQNFNLTTQGVGCPGVSVPVLGQMQQTGILARSLSGFGNEGK</sequence>
<evidence type="ECO:0000313" key="2">
    <source>
        <dbReference type="Proteomes" id="UP000724584"/>
    </source>
</evidence>
<name>A0ACB7NYR8_9PEZI</name>